<reference evidence="2" key="1">
    <citation type="journal article" date="2014" name="Int. J. Syst. Evol. Microbiol.">
        <title>Complete genome of a new Firmicutes species belonging to the dominant human colonic microbiota ('Ruminococcus bicirculans') reveals two chromosomes and a selective capacity to utilize plant glucans.</title>
        <authorList>
            <consortium name="NISC Comparative Sequencing Program"/>
            <person name="Wegmann U."/>
            <person name="Louis P."/>
            <person name="Goesmann A."/>
            <person name="Henrissat B."/>
            <person name="Duncan S.H."/>
            <person name="Flint H.J."/>
        </authorList>
    </citation>
    <scope>NUCLEOTIDE SEQUENCE</scope>
    <source>
        <strain evidence="2">JCM 17590</strain>
    </source>
</reference>
<keyword evidence="1" id="KW-0472">Membrane</keyword>
<evidence type="ECO:0000313" key="3">
    <source>
        <dbReference type="Proteomes" id="UP001415169"/>
    </source>
</evidence>
<protein>
    <submittedName>
        <fullName evidence="2">Uncharacterized protein</fullName>
    </submittedName>
</protein>
<sequence>MTTRRLTVTGWIVCGGLLLTGAFFGVGSAIATLIAYFVFGLVALYRRERHRGSWGGFWWAAGAAVGTVAAGAGAFVCFATAFDLADDFQAVPPFVSVGLIGFAALAVAGVVAFSVLVLRGASPSSAPRGAVTAE</sequence>
<comment type="caution">
    <text evidence="2">The sequence shown here is derived from an EMBL/GenBank/DDBJ whole genome shotgun (WGS) entry which is preliminary data.</text>
</comment>
<gene>
    <name evidence="2" type="ORF">GCM10022286_20030</name>
</gene>
<reference evidence="2" key="2">
    <citation type="submission" date="2023-12" db="EMBL/GenBank/DDBJ databases">
        <authorList>
            <person name="Sun Q."/>
            <person name="Inoue M."/>
        </authorList>
    </citation>
    <scope>NUCLEOTIDE SEQUENCE</scope>
    <source>
        <strain evidence="2">JCM 17590</strain>
    </source>
</reference>
<evidence type="ECO:0000313" key="2">
    <source>
        <dbReference type="EMBL" id="GAA4161845.1"/>
    </source>
</evidence>
<dbReference type="EMBL" id="BAABBV010000001">
    <property type="protein sequence ID" value="GAA4161845.1"/>
    <property type="molecule type" value="Genomic_DNA"/>
</dbReference>
<keyword evidence="1" id="KW-0812">Transmembrane</keyword>
<feature type="transmembrane region" description="Helical" evidence="1">
    <location>
        <begin position="20"/>
        <end position="45"/>
    </location>
</feature>
<keyword evidence="3" id="KW-1185">Reference proteome</keyword>
<organism evidence="2 3">
    <name type="scientific">Gryllotalpicola daejeonensis</name>
    <dbReference type="NCBI Taxonomy" id="993087"/>
    <lineage>
        <taxon>Bacteria</taxon>
        <taxon>Bacillati</taxon>
        <taxon>Actinomycetota</taxon>
        <taxon>Actinomycetes</taxon>
        <taxon>Micrococcales</taxon>
        <taxon>Microbacteriaceae</taxon>
        <taxon>Gryllotalpicola</taxon>
    </lineage>
</organism>
<keyword evidence="1" id="KW-1133">Transmembrane helix</keyword>
<proteinExistence type="predicted"/>
<feature type="transmembrane region" description="Helical" evidence="1">
    <location>
        <begin position="57"/>
        <end position="82"/>
    </location>
</feature>
<dbReference type="Proteomes" id="UP001415169">
    <property type="component" value="Unassembled WGS sequence"/>
</dbReference>
<evidence type="ECO:0000256" key="1">
    <source>
        <dbReference type="SAM" id="Phobius"/>
    </source>
</evidence>
<feature type="transmembrane region" description="Helical" evidence="1">
    <location>
        <begin position="94"/>
        <end position="118"/>
    </location>
</feature>
<accession>A0ABP7ZKM9</accession>
<name>A0ABP7ZKM9_9MICO</name>